<organism evidence="2 3">
    <name type="scientific">Peronospora matthiolae</name>
    <dbReference type="NCBI Taxonomy" id="2874970"/>
    <lineage>
        <taxon>Eukaryota</taxon>
        <taxon>Sar</taxon>
        <taxon>Stramenopiles</taxon>
        <taxon>Oomycota</taxon>
        <taxon>Peronosporomycetes</taxon>
        <taxon>Peronosporales</taxon>
        <taxon>Peronosporaceae</taxon>
        <taxon>Peronospora</taxon>
    </lineage>
</organism>
<gene>
    <name evidence="2" type="ORF">PM001_LOCUS8459</name>
</gene>
<dbReference type="AlphaFoldDB" id="A0AAV1TQM7"/>
<dbReference type="Proteomes" id="UP001162060">
    <property type="component" value="Unassembled WGS sequence"/>
</dbReference>
<name>A0AAV1TQM7_9STRA</name>
<evidence type="ECO:0000256" key="1">
    <source>
        <dbReference type="SAM" id="MobiDB-lite"/>
    </source>
</evidence>
<feature type="compositionally biased region" description="Polar residues" evidence="1">
    <location>
        <begin position="55"/>
        <end position="71"/>
    </location>
</feature>
<feature type="compositionally biased region" description="Low complexity" evidence="1">
    <location>
        <begin position="28"/>
        <end position="45"/>
    </location>
</feature>
<sequence>MPQDMSAHARIPAPTVSSGASPPAGVDNPSSNPSRAAAPAGAENPLLDPSRAPTPGQSTHSEASVFNTSPSPASPRGMFIALVEEMKASPSRAWKLYRKSVNAFQS</sequence>
<comment type="caution">
    <text evidence="2">The sequence shown here is derived from an EMBL/GenBank/DDBJ whole genome shotgun (WGS) entry which is preliminary data.</text>
</comment>
<dbReference type="EMBL" id="CAKLBY020000068">
    <property type="protein sequence ID" value="CAK7923309.1"/>
    <property type="molecule type" value="Genomic_DNA"/>
</dbReference>
<proteinExistence type="predicted"/>
<reference evidence="2" key="1">
    <citation type="submission" date="2024-01" db="EMBL/GenBank/DDBJ databases">
        <authorList>
            <person name="Webb A."/>
        </authorList>
    </citation>
    <scope>NUCLEOTIDE SEQUENCE</scope>
    <source>
        <strain evidence="2">Pm1</strain>
    </source>
</reference>
<protein>
    <submittedName>
        <fullName evidence="2">Uncharacterized protein</fullName>
    </submittedName>
</protein>
<evidence type="ECO:0000313" key="3">
    <source>
        <dbReference type="Proteomes" id="UP001162060"/>
    </source>
</evidence>
<evidence type="ECO:0000313" key="2">
    <source>
        <dbReference type="EMBL" id="CAK7923309.1"/>
    </source>
</evidence>
<feature type="region of interest" description="Disordered" evidence="1">
    <location>
        <begin position="1"/>
        <end position="75"/>
    </location>
</feature>
<accession>A0AAV1TQM7</accession>